<evidence type="ECO:0000313" key="1">
    <source>
        <dbReference type="EMBL" id="PKF71927.1"/>
    </source>
</evidence>
<name>A0A2I0CRY6_9PSED</name>
<organism evidence="1 2">
    <name type="scientific">Pseudomonas fluvialis</name>
    <dbReference type="NCBI Taxonomy" id="1793966"/>
    <lineage>
        <taxon>Bacteria</taxon>
        <taxon>Pseudomonadati</taxon>
        <taxon>Pseudomonadota</taxon>
        <taxon>Gammaproteobacteria</taxon>
        <taxon>Pseudomonadales</taxon>
        <taxon>Pseudomonadaceae</taxon>
        <taxon>Pseudomonas</taxon>
    </lineage>
</organism>
<sequence length="79" mass="9018">MRSLLNWRPARATLNHYAWIDQQGICRALRQSRVQPSGQGWQPVSYSCPSWLGRPLPEAARQKAPQTRPSTSLEWACTL</sequence>
<dbReference type="EMBL" id="PIYS01000006">
    <property type="protein sequence ID" value="PKF71927.1"/>
    <property type="molecule type" value="Genomic_DNA"/>
</dbReference>
<dbReference type="AlphaFoldDB" id="A0A2I0CRY6"/>
<gene>
    <name evidence="1" type="ORF">CW360_05920</name>
</gene>
<evidence type="ECO:0000313" key="2">
    <source>
        <dbReference type="Proteomes" id="UP000242861"/>
    </source>
</evidence>
<accession>A0A2I0CRY6</accession>
<dbReference type="Proteomes" id="UP000242861">
    <property type="component" value="Unassembled WGS sequence"/>
</dbReference>
<protein>
    <submittedName>
        <fullName evidence="1">Uncharacterized protein</fullName>
    </submittedName>
</protein>
<proteinExistence type="predicted"/>
<comment type="caution">
    <text evidence="1">The sequence shown here is derived from an EMBL/GenBank/DDBJ whole genome shotgun (WGS) entry which is preliminary data.</text>
</comment>
<reference evidence="2" key="1">
    <citation type="submission" date="2017-12" db="EMBL/GenBank/DDBJ databases">
        <authorList>
            <person name="Yu X.-Y."/>
        </authorList>
    </citation>
    <scope>NUCLEOTIDE SEQUENCE [LARGE SCALE GENOMIC DNA]</scope>
    <source>
        <strain evidence="2">ZYSR67-Z</strain>
    </source>
</reference>